<dbReference type="EMBL" id="BARS01001255">
    <property type="protein sequence ID" value="GAF69322.1"/>
    <property type="molecule type" value="Genomic_DNA"/>
</dbReference>
<feature type="non-terminal residue" evidence="1">
    <location>
        <position position="1"/>
    </location>
</feature>
<accession>X0S008</accession>
<organism evidence="1">
    <name type="scientific">marine sediment metagenome</name>
    <dbReference type="NCBI Taxonomy" id="412755"/>
    <lineage>
        <taxon>unclassified sequences</taxon>
        <taxon>metagenomes</taxon>
        <taxon>ecological metagenomes</taxon>
    </lineage>
</organism>
<reference evidence="1" key="1">
    <citation type="journal article" date="2014" name="Front. Microbiol.">
        <title>High frequency of phylogenetically diverse reductive dehalogenase-homologous genes in deep subseafloor sedimentary metagenomes.</title>
        <authorList>
            <person name="Kawai M."/>
            <person name="Futagami T."/>
            <person name="Toyoda A."/>
            <person name="Takaki Y."/>
            <person name="Nishi S."/>
            <person name="Hori S."/>
            <person name="Arai W."/>
            <person name="Tsubouchi T."/>
            <person name="Morono Y."/>
            <person name="Uchiyama I."/>
            <person name="Ito T."/>
            <person name="Fujiyama A."/>
            <person name="Inagaki F."/>
            <person name="Takami H."/>
        </authorList>
    </citation>
    <scope>NUCLEOTIDE SEQUENCE</scope>
    <source>
        <strain evidence="1">Expedition CK06-06</strain>
    </source>
</reference>
<dbReference type="GO" id="GO:0000271">
    <property type="term" value="P:polysaccharide biosynthetic process"/>
    <property type="evidence" value="ECO:0007669"/>
    <property type="project" value="TreeGrafter"/>
</dbReference>
<dbReference type="InterPro" id="IPR015421">
    <property type="entry name" value="PyrdxlP-dep_Trfase_major"/>
</dbReference>
<proteinExistence type="predicted"/>
<evidence type="ECO:0000313" key="1">
    <source>
        <dbReference type="EMBL" id="GAF69322.1"/>
    </source>
</evidence>
<dbReference type="Gene3D" id="3.40.640.10">
    <property type="entry name" value="Type I PLP-dependent aspartate aminotransferase-like (Major domain)"/>
    <property type="match status" value="1"/>
</dbReference>
<dbReference type="SUPFAM" id="SSF53383">
    <property type="entry name" value="PLP-dependent transferases"/>
    <property type="match status" value="1"/>
</dbReference>
<dbReference type="GO" id="GO:0008483">
    <property type="term" value="F:transaminase activity"/>
    <property type="evidence" value="ECO:0007669"/>
    <property type="project" value="TreeGrafter"/>
</dbReference>
<protein>
    <recommendedName>
        <fullName evidence="2">Aminotransferase class V domain-containing protein</fullName>
    </recommendedName>
</protein>
<name>X0S008_9ZZZZ</name>
<comment type="caution">
    <text evidence="1">The sequence shown here is derived from an EMBL/GenBank/DDBJ whole genome shotgun (WGS) entry which is preliminary data.</text>
</comment>
<dbReference type="InterPro" id="IPR000653">
    <property type="entry name" value="DegT/StrS_aminotransferase"/>
</dbReference>
<dbReference type="InterPro" id="IPR015424">
    <property type="entry name" value="PyrdxlP-dep_Trfase"/>
</dbReference>
<dbReference type="GO" id="GO:0030170">
    <property type="term" value="F:pyridoxal phosphate binding"/>
    <property type="evidence" value="ECO:0007669"/>
    <property type="project" value="TreeGrafter"/>
</dbReference>
<sequence length="271" mass="31118">WADIKPTDLNIDPRSIESSITDRTKAITVVHWGGYPCDMKEIYDIGSEYDIKIIEDGAHTFGSTYKMSIIGDCTYSDYSMMSFQAIKHLTTVDGGALFLKSKEDYDAGKLLRWYGIDRESPRKDMRCEEDIAEWGYKYHMNDVAATIGLANFEQALANVRSSFANAEYYNQELLGLPGVKVIQTRTDRASSYWIYTLLVEDRTSFAHMMGTKGISVSRVHERNDKHTFVKEYKKDLPGLESVIDKMICMPVGWWVTKEDREYIVEMIKSGW</sequence>
<gene>
    <name evidence="1" type="ORF">S01H1_02557</name>
</gene>
<dbReference type="InterPro" id="IPR015422">
    <property type="entry name" value="PyrdxlP-dep_Trfase_small"/>
</dbReference>
<dbReference type="PANTHER" id="PTHR30244">
    <property type="entry name" value="TRANSAMINASE"/>
    <property type="match status" value="1"/>
</dbReference>
<evidence type="ECO:0008006" key="2">
    <source>
        <dbReference type="Google" id="ProtNLM"/>
    </source>
</evidence>
<dbReference type="Pfam" id="PF01041">
    <property type="entry name" value="DegT_DnrJ_EryC1"/>
    <property type="match status" value="1"/>
</dbReference>
<dbReference type="AlphaFoldDB" id="X0S008"/>
<dbReference type="Gene3D" id="3.90.1150.10">
    <property type="entry name" value="Aspartate Aminotransferase, domain 1"/>
    <property type="match status" value="1"/>
</dbReference>
<dbReference type="PANTHER" id="PTHR30244:SF34">
    <property type="entry name" value="DTDP-4-AMINO-4,6-DIDEOXYGALACTOSE TRANSAMINASE"/>
    <property type="match status" value="1"/>
</dbReference>